<dbReference type="Proteomes" id="UP001176961">
    <property type="component" value="Unassembled WGS sequence"/>
</dbReference>
<dbReference type="InterPro" id="IPR017943">
    <property type="entry name" value="Bactericidal_perm-incr_a/b_dom"/>
</dbReference>
<feature type="signal peptide" evidence="1">
    <location>
        <begin position="1"/>
        <end position="17"/>
    </location>
</feature>
<reference evidence="2" key="1">
    <citation type="submission" date="2023-07" db="EMBL/GenBank/DDBJ databases">
        <authorList>
            <consortium name="CYATHOMIX"/>
        </authorList>
    </citation>
    <scope>NUCLEOTIDE SEQUENCE</scope>
    <source>
        <strain evidence="2">N/A</strain>
    </source>
</reference>
<dbReference type="Gene3D" id="3.15.10.10">
    <property type="entry name" value="Bactericidal permeability-increasing protein, domain 1"/>
    <property type="match status" value="1"/>
</dbReference>
<protein>
    <submittedName>
        <fullName evidence="2">Uncharacterized protein</fullName>
    </submittedName>
</protein>
<comment type="caution">
    <text evidence="2">The sequence shown here is derived from an EMBL/GenBank/DDBJ whole genome shotgun (WGS) entry which is preliminary data.</text>
</comment>
<dbReference type="GO" id="GO:0008289">
    <property type="term" value="F:lipid binding"/>
    <property type="evidence" value="ECO:0007669"/>
    <property type="project" value="InterPro"/>
</dbReference>
<organism evidence="2 3">
    <name type="scientific">Cylicocyclus nassatus</name>
    <name type="common">Nematode worm</name>
    <dbReference type="NCBI Taxonomy" id="53992"/>
    <lineage>
        <taxon>Eukaryota</taxon>
        <taxon>Metazoa</taxon>
        <taxon>Ecdysozoa</taxon>
        <taxon>Nematoda</taxon>
        <taxon>Chromadorea</taxon>
        <taxon>Rhabditida</taxon>
        <taxon>Rhabditina</taxon>
        <taxon>Rhabditomorpha</taxon>
        <taxon>Strongyloidea</taxon>
        <taxon>Strongylidae</taxon>
        <taxon>Cylicocyclus</taxon>
    </lineage>
</organism>
<accession>A0AA36DRJ2</accession>
<dbReference type="AlphaFoldDB" id="A0AA36DRJ2"/>
<sequence length="332" mass="37446">MTVYSILVLFALATVTCHNMKPFDVNEPLSLTISPKVWSLLETKAVVIENAVKSIKIPDFGKRNWARMGKVSNMKITKFKVPKFGVSFENMNDGVHIKIKGVQLEVCGKAKYRLLFVTSKTKNVAITSNLDADAKLKWRDFIFIPEVKIKTNLKTKLSGILLKIFKPSDKKISRVIDRALEKYAEKIIVEEVNPHLQEFKKKIEAEGLRSYTVQLSVQRNSLHVSIKPKSAGNVITPLNPINNMVCLNANMLALINGIHGRKKRDLSRNHTWVSRGSSSRFQNSKKIDVTCLSPKLDCELSKLTCSLCSDIDIKYTSGTVDEFHNCLPKLPF</sequence>
<gene>
    <name evidence="2" type="ORF">CYNAS_LOCUS3332</name>
</gene>
<dbReference type="EMBL" id="CATQJL010000001">
    <property type="protein sequence ID" value="CAJ0591349.1"/>
    <property type="molecule type" value="Genomic_DNA"/>
</dbReference>
<proteinExistence type="predicted"/>
<name>A0AA36DRJ2_CYLNA</name>
<feature type="chain" id="PRO_5041384225" evidence="1">
    <location>
        <begin position="18"/>
        <end position="332"/>
    </location>
</feature>
<keyword evidence="1" id="KW-0732">Signal</keyword>
<dbReference type="SUPFAM" id="SSF55394">
    <property type="entry name" value="Bactericidal permeability-increasing protein, BPI"/>
    <property type="match status" value="1"/>
</dbReference>
<keyword evidence="3" id="KW-1185">Reference proteome</keyword>
<evidence type="ECO:0000313" key="3">
    <source>
        <dbReference type="Proteomes" id="UP001176961"/>
    </source>
</evidence>
<evidence type="ECO:0000313" key="2">
    <source>
        <dbReference type="EMBL" id="CAJ0591349.1"/>
    </source>
</evidence>
<evidence type="ECO:0000256" key="1">
    <source>
        <dbReference type="SAM" id="SignalP"/>
    </source>
</evidence>